<dbReference type="Proteomes" id="UP000249453">
    <property type="component" value="Unassembled WGS sequence"/>
</dbReference>
<evidence type="ECO:0000259" key="1">
    <source>
        <dbReference type="PROSITE" id="PS51340"/>
    </source>
</evidence>
<organism evidence="2 3">
    <name type="scientific">Falsochrobactrum ovis</name>
    <dbReference type="NCBI Taxonomy" id="1293442"/>
    <lineage>
        <taxon>Bacteria</taxon>
        <taxon>Pseudomonadati</taxon>
        <taxon>Pseudomonadota</taxon>
        <taxon>Alphaproteobacteria</taxon>
        <taxon>Hyphomicrobiales</taxon>
        <taxon>Brucellaceae</taxon>
        <taxon>Falsochrobactrum</taxon>
    </lineage>
</organism>
<sequence length="228" mass="26051">METRIIALLAGQIEPLGPRQAPSAINKKPFEGKMRILSEGLEFDFQGDRKVHGGPEKALHHYPYDHYAIWQQEIGDIPVLAAPGAFGENISTSGLTEHNVAVGDRFRLGSALIEVSQGRQPCWKLNFRFDVPDMAIRVQKTGRSGWYYRILEEGIAETGDAMVLVDRLSPEWTLHRLWHLLYVDTLNYEELALMAEINHLADGWRKYALRRLKNRQVEDWSARLTNSD</sequence>
<dbReference type="AlphaFoldDB" id="A0A364JVW3"/>
<dbReference type="PROSITE" id="PS51340">
    <property type="entry name" value="MOSC"/>
    <property type="match status" value="1"/>
</dbReference>
<dbReference type="GO" id="GO:0003824">
    <property type="term" value="F:catalytic activity"/>
    <property type="evidence" value="ECO:0007669"/>
    <property type="project" value="InterPro"/>
</dbReference>
<dbReference type="GO" id="GO:0030151">
    <property type="term" value="F:molybdenum ion binding"/>
    <property type="evidence" value="ECO:0007669"/>
    <property type="project" value="InterPro"/>
</dbReference>
<dbReference type="PANTHER" id="PTHR30212">
    <property type="entry name" value="PROTEIN YIIM"/>
    <property type="match status" value="1"/>
</dbReference>
<comment type="caution">
    <text evidence="2">The sequence shown here is derived from an EMBL/GenBank/DDBJ whole genome shotgun (WGS) entry which is preliminary data.</text>
</comment>
<dbReference type="OrthoDB" id="9786134at2"/>
<gene>
    <name evidence="2" type="ORF">C7374_10496</name>
</gene>
<dbReference type="InterPro" id="IPR052353">
    <property type="entry name" value="Benzoxazolinone_Detox_Enz"/>
</dbReference>
<proteinExistence type="predicted"/>
<evidence type="ECO:0000313" key="2">
    <source>
        <dbReference type="EMBL" id="RAK30036.1"/>
    </source>
</evidence>
<dbReference type="PANTHER" id="PTHR30212:SF2">
    <property type="entry name" value="PROTEIN YIIM"/>
    <property type="match status" value="1"/>
</dbReference>
<dbReference type="Pfam" id="PF03475">
    <property type="entry name" value="YiiM_3-alpha"/>
    <property type="match status" value="1"/>
</dbReference>
<feature type="domain" description="MOSC" evidence="1">
    <location>
        <begin position="28"/>
        <end position="165"/>
    </location>
</feature>
<evidence type="ECO:0000313" key="3">
    <source>
        <dbReference type="Proteomes" id="UP000249453"/>
    </source>
</evidence>
<reference evidence="2 3" key="1">
    <citation type="submission" date="2018-06" db="EMBL/GenBank/DDBJ databases">
        <title>Genomic Encyclopedia of Type Strains, Phase IV (KMG-IV): sequencing the most valuable type-strain genomes for metagenomic binning, comparative biology and taxonomic classification.</title>
        <authorList>
            <person name="Goeker M."/>
        </authorList>
    </citation>
    <scope>NUCLEOTIDE SEQUENCE [LARGE SCALE GENOMIC DNA]</scope>
    <source>
        <strain evidence="2 3">DSM 26720</strain>
    </source>
</reference>
<dbReference type="RefSeq" id="WP_111575056.1">
    <property type="nucleotide sequence ID" value="NZ_JBHEEY010000005.1"/>
</dbReference>
<dbReference type="InterPro" id="IPR005163">
    <property type="entry name" value="Tri_helical_YiiM-like"/>
</dbReference>
<name>A0A364JVW3_9HYPH</name>
<dbReference type="GO" id="GO:0030170">
    <property type="term" value="F:pyridoxal phosphate binding"/>
    <property type="evidence" value="ECO:0007669"/>
    <property type="project" value="InterPro"/>
</dbReference>
<dbReference type="Gene3D" id="2.40.33.20">
    <property type="entry name" value="PK beta-barrel domain-like"/>
    <property type="match status" value="1"/>
</dbReference>
<dbReference type="InterPro" id="IPR011037">
    <property type="entry name" value="Pyrv_Knase-like_insert_dom_sf"/>
</dbReference>
<protein>
    <submittedName>
        <fullName evidence="2">MOSC domain-containing protein YiiM</fullName>
    </submittedName>
</protein>
<dbReference type="EMBL" id="QLMK01000004">
    <property type="protein sequence ID" value="RAK30036.1"/>
    <property type="molecule type" value="Genomic_DNA"/>
</dbReference>
<dbReference type="Pfam" id="PF03473">
    <property type="entry name" value="MOSC"/>
    <property type="match status" value="1"/>
</dbReference>
<accession>A0A364JVW3</accession>
<dbReference type="InterPro" id="IPR005302">
    <property type="entry name" value="MoCF_Sase_C"/>
</dbReference>
<keyword evidence="3" id="KW-1185">Reference proteome</keyword>
<dbReference type="SUPFAM" id="SSF50800">
    <property type="entry name" value="PK beta-barrel domain-like"/>
    <property type="match status" value="1"/>
</dbReference>